<keyword evidence="2" id="KW-0238">DNA-binding</keyword>
<evidence type="ECO:0000259" key="4">
    <source>
        <dbReference type="PROSITE" id="PS01124"/>
    </source>
</evidence>
<gene>
    <name evidence="5" type="ORF">Apa02nite_083860</name>
</gene>
<dbReference type="SMART" id="SM00342">
    <property type="entry name" value="HTH_ARAC"/>
    <property type="match status" value="1"/>
</dbReference>
<evidence type="ECO:0000313" key="5">
    <source>
        <dbReference type="EMBL" id="GIE72278.1"/>
    </source>
</evidence>
<comment type="caution">
    <text evidence="5">The sequence shown here is derived from an EMBL/GenBank/DDBJ whole genome shotgun (WGS) entry which is preliminary data.</text>
</comment>
<dbReference type="RefSeq" id="WP_203830013.1">
    <property type="nucleotide sequence ID" value="NZ_BAAATY010000049.1"/>
</dbReference>
<organism evidence="5 6">
    <name type="scientific">Actinoplanes palleronii</name>
    <dbReference type="NCBI Taxonomy" id="113570"/>
    <lineage>
        <taxon>Bacteria</taxon>
        <taxon>Bacillati</taxon>
        <taxon>Actinomycetota</taxon>
        <taxon>Actinomycetes</taxon>
        <taxon>Micromonosporales</taxon>
        <taxon>Micromonosporaceae</taxon>
        <taxon>Actinoplanes</taxon>
    </lineage>
</organism>
<dbReference type="PANTHER" id="PTHR46796:SF6">
    <property type="entry name" value="ARAC SUBFAMILY"/>
    <property type="match status" value="1"/>
</dbReference>
<dbReference type="InterPro" id="IPR018060">
    <property type="entry name" value="HTH_AraC"/>
</dbReference>
<evidence type="ECO:0000256" key="2">
    <source>
        <dbReference type="ARBA" id="ARBA00023125"/>
    </source>
</evidence>
<dbReference type="Proteomes" id="UP000624709">
    <property type="component" value="Unassembled WGS sequence"/>
</dbReference>
<keyword evidence="3" id="KW-0804">Transcription</keyword>
<dbReference type="Pfam" id="PF12833">
    <property type="entry name" value="HTH_18"/>
    <property type="match status" value="1"/>
</dbReference>
<dbReference type="InterPro" id="IPR050204">
    <property type="entry name" value="AraC_XylS_family_regulators"/>
</dbReference>
<dbReference type="Gene3D" id="1.10.10.60">
    <property type="entry name" value="Homeodomain-like"/>
    <property type="match status" value="1"/>
</dbReference>
<evidence type="ECO:0000256" key="3">
    <source>
        <dbReference type="ARBA" id="ARBA00023163"/>
    </source>
</evidence>
<dbReference type="Pfam" id="PF14525">
    <property type="entry name" value="AraC_binding_2"/>
    <property type="match status" value="1"/>
</dbReference>
<dbReference type="EMBL" id="BOMS01000140">
    <property type="protein sequence ID" value="GIE72278.1"/>
    <property type="molecule type" value="Genomic_DNA"/>
</dbReference>
<keyword evidence="1" id="KW-0805">Transcription regulation</keyword>
<feature type="domain" description="HTH araC/xylS-type" evidence="4">
    <location>
        <begin position="208"/>
        <end position="309"/>
    </location>
</feature>
<evidence type="ECO:0000313" key="6">
    <source>
        <dbReference type="Proteomes" id="UP000624709"/>
    </source>
</evidence>
<dbReference type="SUPFAM" id="SSF46689">
    <property type="entry name" value="Homeodomain-like"/>
    <property type="match status" value="1"/>
</dbReference>
<dbReference type="InterPro" id="IPR009057">
    <property type="entry name" value="Homeodomain-like_sf"/>
</dbReference>
<dbReference type="InterPro" id="IPR018062">
    <property type="entry name" value="HTH_AraC-typ_CS"/>
</dbReference>
<protein>
    <recommendedName>
        <fullName evidence="4">HTH araC/xylS-type domain-containing protein</fullName>
    </recommendedName>
</protein>
<proteinExistence type="predicted"/>
<sequence length="312" mass="34461">MADTVVSTGTVERGDRAAFWHQVLADTFAPVRLEGWDGHRDPAARLSGTRRGRLLFAELEATPQVHRRMPAQIRRADAAYFQIAVLTRGAASLWQDGRLARLAPGDLVVYENSRPFTWTFTDPWAVAVLSLPSDAVRLTAAERRNLSARRLSGRDGLSGVVARCVRDLTRHAADLPEEQSERVLAQVSDLVITLLGDHRDAPGRTVLDRIKGYIEERFRDPALNPDEIAAAVHISTRYLHKLFEGEHQTVALYLRGVRLDRVRDELLDPRQAGRGVAAIAHGCGFGDLSGFHRAFKAAYGLNPGELRRGPGG</sequence>
<name>A0ABQ4BNL6_9ACTN</name>
<keyword evidence="6" id="KW-1185">Reference proteome</keyword>
<dbReference type="PROSITE" id="PS01124">
    <property type="entry name" value="HTH_ARAC_FAMILY_2"/>
    <property type="match status" value="1"/>
</dbReference>
<evidence type="ECO:0000256" key="1">
    <source>
        <dbReference type="ARBA" id="ARBA00023015"/>
    </source>
</evidence>
<dbReference type="PANTHER" id="PTHR46796">
    <property type="entry name" value="HTH-TYPE TRANSCRIPTIONAL ACTIVATOR RHAS-RELATED"/>
    <property type="match status" value="1"/>
</dbReference>
<accession>A0ABQ4BNL6</accession>
<dbReference type="InterPro" id="IPR035418">
    <property type="entry name" value="AraC-bd_2"/>
</dbReference>
<dbReference type="PROSITE" id="PS00041">
    <property type="entry name" value="HTH_ARAC_FAMILY_1"/>
    <property type="match status" value="1"/>
</dbReference>
<reference evidence="5 6" key="1">
    <citation type="submission" date="2021-01" db="EMBL/GenBank/DDBJ databases">
        <title>Whole genome shotgun sequence of Actinoplanes palleronii NBRC 14916.</title>
        <authorList>
            <person name="Komaki H."/>
            <person name="Tamura T."/>
        </authorList>
    </citation>
    <scope>NUCLEOTIDE SEQUENCE [LARGE SCALE GENOMIC DNA]</scope>
    <source>
        <strain evidence="5 6">NBRC 14916</strain>
    </source>
</reference>